<feature type="compositionally biased region" description="Basic residues" evidence="3">
    <location>
        <begin position="54"/>
        <end position="64"/>
    </location>
</feature>
<dbReference type="GO" id="GO:0034605">
    <property type="term" value="P:cellular response to heat"/>
    <property type="evidence" value="ECO:0007669"/>
    <property type="project" value="TreeGrafter"/>
</dbReference>
<dbReference type="PANTHER" id="PTHR11638:SF18">
    <property type="entry name" value="HEAT SHOCK PROTEIN 104"/>
    <property type="match status" value="1"/>
</dbReference>
<organism evidence="5 6">
    <name type="scientific">Letharia columbiana</name>
    <dbReference type="NCBI Taxonomy" id="112416"/>
    <lineage>
        <taxon>Eukaryota</taxon>
        <taxon>Fungi</taxon>
        <taxon>Dikarya</taxon>
        <taxon>Ascomycota</taxon>
        <taxon>Pezizomycotina</taxon>
        <taxon>Lecanoromycetes</taxon>
        <taxon>OSLEUM clade</taxon>
        <taxon>Lecanoromycetidae</taxon>
        <taxon>Lecanorales</taxon>
        <taxon>Lecanorineae</taxon>
        <taxon>Parmeliaceae</taxon>
        <taxon>Letharia</taxon>
    </lineage>
</organism>
<dbReference type="Pfam" id="PF07728">
    <property type="entry name" value="AAA_5"/>
    <property type="match status" value="1"/>
</dbReference>
<dbReference type="SUPFAM" id="SSF52540">
    <property type="entry name" value="P-loop containing nucleoside triphosphate hydrolases"/>
    <property type="match status" value="1"/>
</dbReference>
<evidence type="ECO:0000313" key="5">
    <source>
        <dbReference type="EMBL" id="KAF6235165.1"/>
    </source>
</evidence>
<dbReference type="PANTHER" id="PTHR11638">
    <property type="entry name" value="ATP-DEPENDENT CLP PROTEASE"/>
    <property type="match status" value="1"/>
</dbReference>
<dbReference type="GO" id="GO:0005524">
    <property type="term" value="F:ATP binding"/>
    <property type="evidence" value="ECO:0007669"/>
    <property type="project" value="UniProtKB-KW"/>
</dbReference>
<dbReference type="GO" id="GO:0016887">
    <property type="term" value="F:ATP hydrolysis activity"/>
    <property type="evidence" value="ECO:0007669"/>
    <property type="project" value="InterPro"/>
</dbReference>
<feature type="region of interest" description="Disordered" evidence="3">
    <location>
        <begin position="33"/>
        <end position="71"/>
    </location>
</feature>
<keyword evidence="1" id="KW-0547">Nucleotide-binding</keyword>
<evidence type="ECO:0000256" key="2">
    <source>
        <dbReference type="ARBA" id="ARBA00022840"/>
    </source>
</evidence>
<keyword evidence="6" id="KW-1185">Reference proteome</keyword>
<accession>A0A8H6L4E2</accession>
<evidence type="ECO:0000259" key="4">
    <source>
        <dbReference type="Pfam" id="PF07728"/>
    </source>
</evidence>
<comment type="caution">
    <text evidence="5">The sequence shown here is derived from an EMBL/GenBank/DDBJ whole genome shotgun (WGS) entry which is preliminary data.</text>
</comment>
<dbReference type="InterPro" id="IPR011704">
    <property type="entry name" value="ATPase_dyneun-rel_AAA"/>
</dbReference>
<name>A0A8H6L4E2_9LECA</name>
<dbReference type="RefSeq" id="XP_037164543.1">
    <property type="nucleotide sequence ID" value="XM_037308700.1"/>
</dbReference>
<keyword evidence="2" id="KW-0067">ATP-binding</keyword>
<feature type="domain" description="ATPase dynein-related AAA" evidence="4">
    <location>
        <begin position="286"/>
        <end position="376"/>
    </location>
</feature>
<dbReference type="GeneID" id="59288452"/>
<dbReference type="InterPro" id="IPR050130">
    <property type="entry name" value="ClpA_ClpB"/>
</dbReference>
<gene>
    <name evidence="5" type="ORF">HO173_006794</name>
</gene>
<protein>
    <recommendedName>
        <fullName evidence="4">ATPase dynein-related AAA domain-containing protein</fullName>
    </recommendedName>
</protein>
<dbReference type="GO" id="GO:0005737">
    <property type="term" value="C:cytoplasm"/>
    <property type="evidence" value="ECO:0007669"/>
    <property type="project" value="TreeGrafter"/>
</dbReference>
<dbReference type="EMBL" id="JACCJC010000026">
    <property type="protein sequence ID" value="KAF6235165.1"/>
    <property type="molecule type" value="Genomic_DNA"/>
</dbReference>
<dbReference type="AlphaFoldDB" id="A0A8H6L4E2"/>
<dbReference type="InterPro" id="IPR027417">
    <property type="entry name" value="P-loop_NTPase"/>
</dbReference>
<evidence type="ECO:0000313" key="6">
    <source>
        <dbReference type="Proteomes" id="UP000578531"/>
    </source>
</evidence>
<evidence type="ECO:0000256" key="1">
    <source>
        <dbReference type="ARBA" id="ARBA00022741"/>
    </source>
</evidence>
<dbReference type="OrthoDB" id="47330at2759"/>
<dbReference type="Proteomes" id="UP000578531">
    <property type="component" value="Unassembled WGS sequence"/>
</dbReference>
<proteinExistence type="predicted"/>
<reference evidence="5 6" key="1">
    <citation type="journal article" date="2020" name="Genomics">
        <title>Complete, high-quality genomes from long-read metagenomic sequencing of two wolf lichen thalli reveals enigmatic genome architecture.</title>
        <authorList>
            <person name="McKenzie S.K."/>
            <person name="Walston R.F."/>
            <person name="Allen J.L."/>
        </authorList>
    </citation>
    <scope>NUCLEOTIDE SEQUENCE [LARGE SCALE GENOMIC DNA]</scope>
    <source>
        <strain evidence="5">WasteWater2</strain>
    </source>
</reference>
<sequence>MVTKQTQREYLVLTTVTEGPIAPIPTRLVFMAESPSGHAPSPPFRKAAQTANQRLRRPKRKRQARTSTAASDSLERLMASLAVKSQGDPRQVSFTVLIGSSVQTTLYFAAKEKSPEIVSILCHAGAKPNKSISLYGSAIFGLPLLPYTTLSTEYKLADTTGTVVALLAMGASPYDVPKDMWQDYLKAPKKDKPKQMAGIDVHEAWCTTEIREALWKTFNLLQRYPLWKAAQIERATVREIHVAEANKIMSLFETPYFIFGQQLATTQVLQRIISRLLLNSPKPLVLFFTGLSGHGKTELARRTGGLLSLELIIVDCTTMQYDTDIFGPWDSYHGSEVGIQLNNHLAEWDGKRTVAFLDEFEKTTDDVRQAMLLLFESGCYTDRLLKGALNFSS</sequence>
<evidence type="ECO:0000256" key="3">
    <source>
        <dbReference type="SAM" id="MobiDB-lite"/>
    </source>
</evidence>
<dbReference type="Gene3D" id="3.40.50.300">
    <property type="entry name" value="P-loop containing nucleotide triphosphate hydrolases"/>
    <property type="match status" value="1"/>
</dbReference>